<feature type="compositionally biased region" description="Polar residues" evidence="4">
    <location>
        <begin position="659"/>
        <end position="678"/>
    </location>
</feature>
<proteinExistence type="predicted"/>
<dbReference type="AlphaFoldDB" id="A0A7M7HPU9"/>
<feature type="compositionally biased region" description="Low complexity" evidence="4">
    <location>
        <begin position="612"/>
        <end position="622"/>
    </location>
</feature>
<evidence type="ECO:0008006" key="7">
    <source>
        <dbReference type="Google" id="ProtNLM"/>
    </source>
</evidence>
<accession>A0A7M7HPU9</accession>
<feature type="compositionally biased region" description="Polar residues" evidence="4">
    <location>
        <begin position="485"/>
        <end position="503"/>
    </location>
</feature>
<dbReference type="GO" id="GO:0036064">
    <property type="term" value="C:ciliary basal body"/>
    <property type="evidence" value="ECO:0000318"/>
    <property type="project" value="GO_Central"/>
</dbReference>
<keyword evidence="3" id="KW-0067">ATP-binding</keyword>
<feature type="compositionally biased region" description="Polar residues" evidence="4">
    <location>
        <begin position="549"/>
        <end position="560"/>
    </location>
</feature>
<evidence type="ECO:0000313" key="6">
    <source>
        <dbReference type="Proteomes" id="UP000007110"/>
    </source>
</evidence>
<feature type="compositionally biased region" description="Low complexity" evidence="4">
    <location>
        <begin position="630"/>
        <end position="641"/>
    </location>
</feature>
<feature type="region of interest" description="Disordered" evidence="4">
    <location>
        <begin position="393"/>
        <end position="451"/>
    </location>
</feature>
<evidence type="ECO:0000313" key="5">
    <source>
        <dbReference type="EnsemblMetazoa" id="XP_011680504"/>
    </source>
</evidence>
<dbReference type="Gene3D" id="3.30.470.20">
    <property type="entry name" value="ATP-grasp fold, B domain"/>
    <property type="match status" value="1"/>
</dbReference>
<evidence type="ECO:0000256" key="2">
    <source>
        <dbReference type="ARBA" id="ARBA00022741"/>
    </source>
</evidence>
<dbReference type="PANTHER" id="PTHR12241:SF118">
    <property type="entry name" value="TUBULIN POLYGLUTAMYLASE TTLL2-RELATED"/>
    <property type="match status" value="1"/>
</dbReference>
<sequence>MLSDNHGCSSPSNTKPLIFRLNENGVGPEVLRDVLLDRGWEEFVEGEMEEFDWNLWWRSNRFRLCDYADLMPWQRLNHFPKTIAITKKDTLARNMRRMKGVYGSAIFNFTPNGFNLPNDYTKFVAEYSKRQQADKESGKKTLWICKPADLSRGRGIFIFKDLSDLTYDCSAVAQRYITNPLLIGGYKFDLRIYVLVTSFNPLQIYMYQEGIVRFSTEKFDLTSLGNMFCHLTNTSINKLGPSYTAHKEGVGPGCKWSLTMLRNYFRQQGINDEVIWQKICSIVTLTMLAQAPTVPETPGCVELFGYDILIDDNLKAWLLEVNFSPALGLDCTVDHNIKRALINDILDLMNFGEGDENRGGEKFVKLKQKQVYNSNRQNFAGSVPNKRVVLPKSRTRDKSNLGSVASSGRINKAGPKSSLSKVSSRSRVSSSDKLTPINKESTQKVTLNPASQKQMANNLEDDYDGEIVAACKRTSSEVSMKESKASQGEQSGNKPENSQSSKPGSALHARHILPSLEDTRKQLDSRRELIRSRLERKHTPISSPLPRPSINSLRNPSSSDLIADRGDAISSMSYSKSQSQMPPPSRGSGNTETLQTTQYANRGTSRRGPVPSSGNSQGSTSDSDARLKKTSSVTKPSTTRTGLKMGVRDGLPSIMRNEQGMQGSNGKDTSFATKSKSSPSPPQRVGDFVLTFPFNQTTRRASAPALDIRTIIKETQKMLRRSICRAQSTKRLTQDLLREKQEVPGGTLRQDREVIVQWAPLISQPVTSGEG</sequence>
<dbReference type="RefSeq" id="XP_011680504.1">
    <property type="nucleotide sequence ID" value="XM_011682202.2"/>
</dbReference>
<dbReference type="GeneID" id="575877"/>
<dbReference type="OrthoDB" id="277439at2759"/>
<evidence type="ECO:0000256" key="4">
    <source>
        <dbReference type="SAM" id="MobiDB-lite"/>
    </source>
</evidence>
<dbReference type="InterPro" id="IPR004344">
    <property type="entry name" value="TTL/TTLL_fam"/>
</dbReference>
<feature type="compositionally biased region" description="Low complexity" evidence="4">
    <location>
        <begin position="416"/>
        <end position="431"/>
    </location>
</feature>
<dbReference type="Pfam" id="PF03133">
    <property type="entry name" value="TTL"/>
    <property type="match status" value="1"/>
</dbReference>
<feature type="region of interest" description="Disordered" evidence="4">
    <location>
        <begin position="474"/>
        <end position="686"/>
    </location>
</feature>
<evidence type="ECO:0000256" key="1">
    <source>
        <dbReference type="ARBA" id="ARBA00022598"/>
    </source>
</evidence>
<name>A0A7M7HPU9_STRPU</name>
<organism evidence="5 6">
    <name type="scientific">Strongylocentrotus purpuratus</name>
    <name type="common">Purple sea urchin</name>
    <dbReference type="NCBI Taxonomy" id="7668"/>
    <lineage>
        <taxon>Eukaryota</taxon>
        <taxon>Metazoa</taxon>
        <taxon>Echinodermata</taxon>
        <taxon>Eleutherozoa</taxon>
        <taxon>Echinozoa</taxon>
        <taxon>Echinoidea</taxon>
        <taxon>Euechinoidea</taxon>
        <taxon>Echinacea</taxon>
        <taxon>Camarodonta</taxon>
        <taxon>Echinidea</taxon>
        <taxon>Strongylocentrotidae</taxon>
        <taxon>Strongylocentrotus</taxon>
    </lineage>
</organism>
<feature type="compositionally biased region" description="Low complexity" evidence="4">
    <location>
        <begin position="570"/>
        <end position="580"/>
    </location>
</feature>
<evidence type="ECO:0000256" key="3">
    <source>
        <dbReference type="ARBA" id="ARBA00022840"/>
    </source>
</evidence>
<dbReference type="GO" id="GO:0000226">
    <property type="term" value="P:microtubule cytoskeleton organization"/>
    <property type="evidence" value="ECO:0000318"/>
    <property type="project" value="GO_Central"/>
</dbReference>
<dbReference type="SUPFAM" id="SSF56059">
    <property type="entry name" value="Glutathione synthetase ATP-binding domain-like"/>
    <property type="match status" value="1"/>
</dbReference>
<keyword evidence="6" id="KW-1185">Reference proteome</keyword>
<dbReference type="OMA" id="MANNLED"/>
<dbReference type="EnsemblMetazoa" id="XM_011682202">
    <property type="protein sequence ID" value="XP_011680504"/>
    <property type="gene ID" value="LOC575877"/>
</dbReference>
<protein>
    <recommendedName>
        <fullName evidence="7">Tubulin polyglutamylase TTLL2</fullName>
    </recommendedName>
</protein>
<dbReference type="Proteomes" id="UP000007110">
    <property type="component" value="Unassembled WGS sequence"/>
</dbReference>
<dbReference type="KEGG" id="spu:575877"/>
<keyword evidence="2" id="KW-0547">Nucleotide-binding</keyword>
<reference evidence="5" key="2">
    <citation type="submission" date="2021-01" db="UniProtKB">
        <authorList>
            <consortium name="EnsemblMetazoa"/>
        </authorList>
    </citation>
    <scope>IDENTIFICATION</scope>
</reference>
<dbReference type="PROSITE" id="PS51221">
    <property type="entry name" value="TTL"/>
    <property type="match status" value="1"/>
</dbReference>
<reference evidence="6" key="1">
    <citation type="submission" date="2015-02" db="EMBL/GenBank/DDBJ databases">
        <title>Genome sequencing for Strongylocentrotus purpuratus.</title>
        <authorList>
            <person name="Murali S."/>
            <person name="Liu Y."/>
            <person name="Vee V."/>
            <person name="English A."/>
            <person name="Wang M."/>
            <person name="Skinner E."/>
            <person name="Han Y."/>
            <person name="Muzny D.M."/>
            <person name="Worley K.C."/>
            <person name="Gibbs R.A."/>
        </authorList>
    </citation>
    <scope>NUCLEOTIDE SEQUENCE</scope>
</reference>
<feature type="compositionally biased region" description="Polar residues" evidence="4">
    <location>
        <begin position="400"/>
        <end position="409"/>
    </location>
</feature>
<dbReference type="GO" id="GO:0015631">
    <property type="term" value="F:tubulin binding"/>
    <property type="evidence" value="ECO:0000318"/>
    <property type="project" value="GO_Central"/>
</dbReference>
<feature type="compositionally biased region" description="Polar residues" evidence="4">
    <location>
        <begin position="438"/>
        <end position="451"/>
    </location>
</feature>
<dbReference type="InParanoid" id="A0A7M7HPU9"/>
<dbReference type="PANTHER" id="PTHR12241">
    <property type="entry name" value="TUBULIN POLYGLUTAMYLASE"/>
    <property type="match status" value="1"/>
</dbReference>
<feature type="compositionally biased region" description="Polar residues" evidence="4">
    <location>
        <begin position="587"/>
        <end position="603"/>
    </location>
</feature>
<dbReference type="GO" id="GO:0005524">
    <property type="term" value="F:ATP binding"/>
    <property type="evidence" value="ECO:0007669"/>
    <property type="project" value="UniProtKB-KW"/>
</dbReference>
<keyword evidence="1" id="KW-0436">Ligase</keyword>
<feature type="compositionally biased region" description="Basic and acidic residues" evidence="4">
    <location>
        <begin position="517"/>
        <end position="533"/>
    </location>
</feature>
<dbReference type="GO" id="GO:0070740">
    <property type="term" value="F:tubulin-glutamic acid ligase activity"/>
    <property type="evidence" value="ECO:0000318"/>
    <property type="project" value="GO_Central"/>
</dbReference>